<dbReference type="EMBL" id="LMBR01000010">
    <property type="protein sequence ID" value="KUL32937.1"/>
    <property type="molecule type" value="Genomic_DNA"/>
</dbReference>
<protein>
    <submittedName>
        <fullName evidence="5">Methyltransferase type 11</fullName>
    </submittedName>
</protein>
<dbReference type="PANTHER" id="PTHR43464:SF19">
    <property type="entry name" value="UBIQUINONE BIOSYNTHESIS O-METHYLTRANSFERASE, MITOCHONDRIAL"/>
    <property type="match status" value="1"/>
</dbReference>
<keyword evidence="1 5" id="KW-0489">Methyltransferase</keyword>
<evidence type="ECO:0000313" key="6">
    <source>
        <dbReference type="Proteomes" id="UP000053937"/>
    </source>
</evidence>
<dbReference type="InterPro" id="IPR041698">
    <property type="entry name" value="Methyltransf_25"/>
</dbReference>
<dbReference type="CDD" id="cd02440">
    <property type="entry name" value="AdoMet_MTases"/>
    <property type="match status" value="1"/>
</dbReference>
<dbReference type="Gene3D" id="3.40.50.150">
    <property type="entry name" value="Vaccinia Virus protein VP39"/>
    <property type="match status" value="1"/>
</dbReference>
<accession>A0A117MS73</accession>
<reference evidence="5 6" key="1">
    <citation type="submission" date="2015-10" db="EMBL/GenBank/DDBJ databases">
        <title>Draft Genome Sequence of Chlorobium limicola strain Frasassi Growing under Artificial Lighting in the Frasassi Cave System.</title>
        <authorList>
            <person name="Mansor M."/>
            <person name="Macalady J."/>
        </authorList>
    </citation>
    <scope>NUCLEOTIDE SEQUENCE [LARGE SCALE GENOMIC DNA]</scope>
    <source>
        <strain evidence="5 6">Frasassi</strain>
    </source>
</reference>
<feature type="domain" description="Methyltransferase" evidence="4">
    <location>
        <begin position="61"/>
        <end position="156"/>
    </location>
</feature>
<dbReference type="PANTHER" id="PTHR43464">
    <property type="entry name" value="METHYLTRANSFERASE"/>
    <property type="match status" value="1"/>
</dbReference>
<evidence type="ECO:0000259" key="4">
    <source>
        <dbReference type="Pfam" id="PF13649"/>
    </source>
</evidence>
<dbReference type="AlphaFoldDB" id="A0A117MS73"/>
<comment type="caution">
    <text evidence="5">The sequence shown here is derived from an EMBL/GenBank/DDBJ whole genome shotgun (WGS) entry which is preliminary data.</text>
</comment>
<keyword evidence="2 5" id="KW-0808">Transferase</keyword>
<evidence type="ECO:0000256" key="1">
    <source>
        <dbReference type="ARBA" id="ARBA00022603"/>
    </source>
</evidence>
<keyword evidence="3" id="KW-0949">S-adenosyl-L-methionine</keyword>
<evidence type="ECO:0000256" key="3">
    <source>
        <dbReference type="ARBA" id="ARBA00022691"/>
    </source>
</evidence>
<proteinExistence type="predicted"/>
<sequence>MSESDHSSGFDIREPWFAEWFNHPLYLQVYSHRDTGEAVRCIRTILDRTRLADISPSSLTVLDIACGAGRHALELARLGYSVTGNDLSPFLLDTARSEAAAGSVELAFTCCDMRKLPHDNRFDLVVQLFTSFGYFDKEDDDRQVLANVHQALISGGWYVLDLINPLHLKQNLVERSCRTIGNLTVIEERSLTDQRITKTITITPEKGEPLSFTESVALFSEEKITNMLRNAGFLIDSIAGDYNGSAFDSGHSPRMMLFSRKP</sequence>
<organism evidence="5 6">
    <name type="scientific">Chlorobium limicola</name>
    <dbReference type="NCBI Taxonomy" id="1092"/>
    <lineage>
        <taxon>Bacteria</taxon>
        <taxon>Pseudomonadati</taxon>
        <taxon>Chlorobiota</taxon>
        <taxon>Chlorobiia</taxon>
        <taxon>Chlorobiales</taxon>
        <taxon>Chlorobiaceae</taxon>
        <taxon>Chlorobium/Pelodictyon group</taxon>
        <taxon>Chlorobium</taxon>
    </lineage>
</organism>
<dbReference type="GO" id="GO:0008168">
    <property type="term" value="F:methyltransferase activity"/>
    <property type="evidence" value="ECO:0007669"/>
    <property type="project" value="UniProtKB-KW"/>
</dbReference>
<dbReference type="SUPFAM" id="SSF53335">
    <property type="entry name" value="S-adenosyl-L-methionine-dependent methyltransferases"/>
    <property type="match status" value="1"/>
</dbReference>
<dbReference type="Proteomes" id="UP000053937">
    <property type="component" value="Unassembled WGS sequence"/>
</dbReference>
<dbReference type="OrthoDB" id="9789123at2"/>
<name>A0A117MS73_CHLLI</name>
<evidence type="ECO:0000313" key="5">
    <source>
        <dbReference type="EMBL" id="KUL32937.1"/>
    </source>
</evidence>
<dbReference type="GO" id="GO:0032259">
    <property type="term" value="P:methylation"/>
    <property type="evidence" value="ECO:0007669"/>
    <property type="project" value="UniProtKB-KW"/>
</dbReference>
<gene>
    <name evidence="5" type="ORF">ASB62_00960</name>
</gene>
<dbReference type="RefSeq" id="WP_059138220.1">
    <property type="nucleotide sequence ID" value="NZ_LMBR01000010.1"/>
</dbReference>
<dbReference type="InterPro" id="IPR029063">
    <property type="entry name" value="SAM-dependent_MTases_sf"/>
</dbReference>
<dbReference type="Gene3D" id="2.20.25.110">
    <property type="entry name" value="S-adenosyl-L-methionine-dependent methyltransferases"/>
    <property type="match status" value="1"/>
</dbReference>
<dbReference type="Pfam" id="PF13649">
    <property type="entry name" value="Methyltransf_25"/>
    <property type="match status" value="1"/>
</dbReference>
<keyword evidence="6" id="KW-1185">Reference proteome</keyword>
<evidence type="ECO:0000256" key="2">
    <source>
        <dbReference type="ARBA" id="ARBA00022679"/>
    </source>
</evidence>